<evidence type="ECO:0008006" key="3">
    <source>
        <dbReference type="Google" id="ProtNLM"/>
    </source>
</evidence>
<dbReference type="Pfam" id="PF14337">
    <property type="entry name" value="Abi_alpha"/>
    <property type="match status" value="1"/>
</dbReference>
<dbReference type="Proteomes" id="UP001262889">
    <property type="component" value="Unassembled WGS sequence"/>
</dbReference>
<keyword evidence="2" id="KW-1185">Reference proteome</keyword>
<accession>A0ABU3CFG0</accession>
<name>A0ABU3CFG0_9FLAO</name>
<evidence type="ECO:0000313" key="1">
    <source>
        <dbReference type="EMBL" id="MDT0644967.1"/>
    </source>
</evidence>
<gene>
    <name evidence="1" type="ORF">RM553_19195</name>
</gene>
<protein>
    <recommendedName>
        <fullName evidence="3">DUF4393 domain-containing protein</fullName>
    </recommendedName>
</protein>
<sequence>MSKELNIKSSTIEKGLELIKDFTSKLIGPTIEEVGLLLSDKIKFFRFKNQINILIKAQEYVKKKNIKIKEIPTKILVPLLENASLEENEEMQEKWSFMIGNLADSDKNLQNQIFPYLLSQISLNEFEKLSEFSKKEENFIFNLRRLSKLKNEKENYYTSEYRDLYSRINTVKQEGFILEGIEEYEYSNLERLGLLRQLPPKIIIDELEIEHFQQEGSEYYPIEAEYDPDDYDYRITSLGSKFLEACEEKKASG</sequence>
<dbReference type="RefSeq" id="WP_311536582.1">
    <property type="nucleotide sequence ID" value="NZ_JAVRHQ010000057.1"/>
</dbReference>
<reference evidence="1 2" key="1">
    <citation type="submission" date="2023-09" db="EMBL/GenBank/DDBJ databases">
        <authorList>
            <person name="Rey-Velasco X."/>
        </authorList>
    </citation>
    <scope>NUCLEOTIDE SEQUENCE [LARGE SCALE GENOMIC DNA]</scope>
    <source>
        <strain evidence="1 2">F363</strain>
    </source>
</reference>
<proteinExistence type="predicted"/>
<organism evidence="1 2">
    <name type="scientific">Autumnicola tepida</name>
    <dbReference type="NCBI Taxonomy" id="3075595"/>
    <lineage>
        <taxon>Bacteria</taxon>
        <taxon>Pseudomonadati</taxon>
        <taxon>Bacteroidota</taxon>
        <taxon>Flavobacteriia</taxon>
        <taxon>Flavobacteriales</taxon>
        <taxon>Flavobacteriaceae</taxon>
        <taxon>Autumnicola</taxon>
    </lineage>
</organism>
<dbReference type="InterPro" id="IPR025506">
    <property type="entry name" value="Abi_alpha"/>
</dbReference>
<comment type="caution">
    <text evidence="1">The sequence shown here is derived from an EMBL/GenBank/DDBJ whole genome shotgun (WGS) entry which is preliminary data.</text>
</comment>
<dbReference type="EMBL" id="JAVRHQ010000057">
    <property type="protein sequence ID" value="MDT0644967.1"/>
    <property type="molecule type" value="Genomic_DNA"/>
</dbReference>
<evidence type="ECO:0000313" key="2">
    <source>
        <dbReference type="Proteomes" id="UP001262889"/>
    </source>
</evidence>